<dbReference type="GO" id="GO:0005829">
    <property type="term" value="C:cytosol"/>
    <property type="evidence" value="ECO:0007669"/>
    <property type="project" value="TreeGrafter"/>
</dbReference>
<dbReference type="InterPro" id="IPR036390">
    <property type="entry name" value="WH_DNA-bd_sf"/>
</dbReference>
<keyword evidence="7" id="KW-1185">Reference proteome</keyword>
<organism evidence="6 7">
    <name type="scientific">Ethanoligenens harbinense (strain DSM 18485 / JCM 12961 / CGMCC 1.5033 / YUAN-3)</name>
    <dbReference type="NCBI Taxonomy" id="663278"/>
    <lineage>
        <taxon>Bacteria</taxon>
        <taxon>Bacillati</taxon>
        <taxon>Bacillota</taxon>
        <taxon>Clostridia</taxon>
        <taxon>Eubacteriales</taxon>
        <taxon>Oscillospiraceae</taxon>
        <taxon>Ethanoligenens</taxon>
    </lineage>
</organism>
<dbReference type="InterPro" id="IPR036388">
    <property type="entry name" value="WH-like_DNA-bd_sf"/>
</dbReference>
<name>E6U6A2_ETHHY</name>
<feature type="domain" description="Cyclic nucleotide-binding" evidence="4">
    <location>
        <begin position="12"/>
        <end position="101"/>
    </location>
</feature>
<dbReference type="SMART" id="SM00100">
    <property type="entry name" value="cNMP"/>
    <property type="match status" value="1"/>
</dbReference>
<sequence length="216" mass="24455">MTQQEWTIHFPFLRQMPEDERRHFLQSAVLYHLRAGEVVVREHSNCIGVIFVLSGELKVYKVSESGRELALYSVFPGEAALLTISSLTAQVSASEVSLAALQDSVVAIVPFSTFCYLISTSPQLQQFVFSCMYNKYTAIITLIEKLTFKSVNDRLYDYICENTDGGRMPLYTTHAQVAARLGTSREVVTRCLRKMKRDGIIQTERGKISLIKKKDT</sequence>
<dbReference type="GO" id="GO:0003700">
    <property type="term" value="F:DNA-binding transcription factor activity"/>
    <property type="evidence" value="ECO:0007669"/>
    <property type="project" value="TreeGrafter"/>
</dbReference>
<dbReference type="EMBL" id="CP002400">
    <property type="protein sequence ID" value="ADU26869.1"/>
    <property type="molecule type" value="Genomic_DNA"/>
</dbReference>
<keyword evidence="2" id="KW-0238">DNA-binding</keyword>
<dbReference type="PROSITE" id="PS50042">
    <property type="entry name" value="CNMP_BINDING_3"/>
    <property type="match status" value="1"/>
</dbReference>
<dbReference type="SUPFAM" id="SSF46785">
    <property type="entry name" value="Winged helix' DNA-binding domain"/>
    <property type="match status" value="1"/>
</dbReference>
<dbReference type="InterPro" id="IPR050397">
    <property type="entry name" value="Env_Response_Regulators"/>
</dbReference>
<dbReference type="KEGG" id="eha:Ethha_1329"/>
<dbReference type="Gene3D" id="2.60.120.10">
    <property type="entry name" value="Jelly Rolls"/>
    <property type="match status" value="1"/>
</dbReference>
<dbReference type="SUPFAM" id="SSF51206">
    <property type="entry name" value="cAMP-binding domain-like"/>
    <property type="match status" value="1"/>
</dbReference>
<evidence type="ECO:0000256" key="1">
    <source>
        <dbReference type="ARBA" id="ARBA00023015"/>
    </source>
</evidence>
<dbReference type="PANTHER" id="PTHR24567:SF26">
    <property type="entry name" value="REGULATORY PROTEIN YEIL"/>
    <property type="match status" value="1"/>
</dbReference>
<dbReference type="InterPro" id="IPR018490">
    <property type="entry name" value="cNMP-bd_dom_sf"/>
</dbReference>
<dbReference type="GO" id="GO:0003677">
    <property type="term" value="F:DNA binding"/>
    <property type="evidence" value="ECO:0007669"/>
    <property type="project" value="UniProtKB-KW"/>
</dbReference>
<dbReference type="HOGENOM" id="CLU_075053_7_2_9"/>
<accession>E6U6A2</accession>
<dbReference type="Gene3D" id="1.10.10.10">
    <property type="entry name" value="Winged helix-like DNA-binding domain superfamily/Winged helix DNA-binding domain"/>
    <property type="match status" value="1"/>
</dbReference>
<dbReference type="STRING" id="663278.Ethha_1329"/>
<evidence type="ECO:0000256" key="3">
    <source>
        <dbReference type="ARBA" id="ARBA00023163"/>
    </source>
</evidence>
<reference evidence="6 7" key="1">
    <citation type="submission" date="2010-12" db="EMBL/GenBank/DDBJ databases">
        <title>Complete sequence of Ethanoligenens harbinense YUAN-3.</title>
        <authorList>
            <person name="Lucas S."/>
            <person name="Copeland A."/>
            <person name="Lapidus A."/>
            <person name="Cheng J.-F."/>
            <person name="Bruce D."/>
            <person name="Goodwin L."/>
            <person name="Pitluck S."/>
            <person name="Chertkov O."/>
            <person name="Misra M."/>
            <person name="Detter J.C."/>
            <person name="Han C."/>
            <person name="Tapia R."/>
            <person name="Land M."/>
            <person name="Hauser L."/>
            <person name="Jeffries C."/>
            <person name="Kyrpides N."/>
            <person name="Ivanova N."/>
            <person name="Mikhailova N."/>
            <person name="Wang A."/>
            <person name="Mouttaki H."/>
            <person name="He Z."/>
            <person name="Zhou J."/>
            <person name="Hemme C.L."/>
            <person name="Woyke T."/>
        </authorList>
    </citation>
    <scope>NUCLEOTIDE SEQUENCE [LARGE SCALE GENOMIC DNA]</scope>
    <source>
        <strain evidence="7">DSM 18485 / JCM 12961 / CGMCC 1.5033 / YUAN-3</strain>
    </source>
</reference>
<dbReference type="RefSeq" id="WP_013485224.1">
    <property type="nucleotide sequence ID" value="NC_014828.1"/>
</dbReference>
<evidence type="ECO:0000256" key="2">
    <source>
        <dbReference type="ARBA" id="ARBA00023125"/>
    </source>
</evidence>
<dbReference type="PANTHER" id="PTHR24567">
    <property type="entry name" value="CRP FAMILY TRANSCRIPTIONAL REGULATORY PROTEIN"/>
    <property type="match status" value="1"/>
</dbReference>
<dbReference type="InterPro" id="IPR012318">
    <property type="entry name" value="HTH_CRP"/>
</dbReference>
<proteinExistence type="predicted"/>
<gene>
    <name evidence="6" type="ordered locus">Ethha_1329</name>
</gene>
<evidence type="ECO:0000259" key="4">
    <source>
        <dbReference type="PROSITE" id="PS50042"/>
    </source>
</evidence>
<protein>
    <submittedName>
        <fullName evidence="6">Transcriptional regulator, Crp/Fnr family</fullName>
    </submittedName>
</protein>
<dbReference type="CDD" id="cd00038">
    <property type="entry name" value="CAP_ED"/>
    <property type="match status" value="1"/>
</dbReference>
<dbReference type="PROSITE" id="PS51063">
    <property type="entry name" value="HTH_CRP_2"/>
    <property type="match status" value="1"/>
</dbReference>
<dbReference type="InterPro" id="IPR014710">
    <property type="entry name" value="RmlC-like_jellyroll"/>
</dbReference>
<keyword evidence="1" id="KW-0805">Transcription regulation</keyword>
<evidence type="ECO:0000313" key="6">
    <source>
        <dbReference type="EMBL" id="ADU26869.1"/>
    </source>
</evidence>
<dbReference type="eggNOG" id="COG0664">
    <property type="taxonomic scope" value="Bacteria"/>
</dbReference>
<dbReference type="Proteomes" id="UP000001551">
    <property type="component" value="Chromosome"/>
</dbReference>
<dbReference type="Pfam" id="PF13545">
    <property type="entry name" value="HTH_Crp_2"/>
    <property type="match status" value="1"/>
</dbReference>
<keyword evidence="3" id="KW-0804">Transcription</keyword>
<dbReference type="Pfam" id="PF00027">
    <property type="entry name" value="cNMP_binding"/>
    <property type="match status" value="1"/>
</dbReference>
<evidence type="ECO:0000259" key="5">
    <source>
        <dbReference type="PROSITE" id="PS51063"/>
    </source>
</evidence>
<dbReference type="AlphaFoldDB" id="E6U6A2"/>
<evidence type="ECO:0000313" key="7">
    <source>
        <dbReference type="Proteomes" id="UP000001551"/>
    </source>
</evidence>
<dbReference type="InterPro" id="IPR000595">
    <property type="entry name" value="cNMP-bd_dom"/>
</dbReference>
<dbReference type="SMART" id="SM00419">
    <property type="entry name" value="HTH_CRP"/>
    <property type="match status" value="1"/>
</dbReference>
<feature type="domain" description="HTH crp-type" evidence="5">
    <location>
        <begin position="149"/>
        <end position="214"/>
    </location>
</feature>